<dbReference type="Pfam" id="PF09911">
    <property type="entry name" value="DUF2140"/>
    <property type="match status" value="1"/>
</dbReference>
<evidence type="ECO:0000313" key="2">
    <source>
        <dbReference type="EMBL" id="PAE88179.1"/>
    </source>
</evidence>
<evidence type="ECO:0000256" key="1">
    <source>
        <dbReference type="SAM" id="Phobius"/>
    </source>
</evidence>
<protein>
    <recommendedName>
        <fullName evidence="4">DUF2140 domain-containing protein</fullName>
    </recommendedName>
</protein>
<reference evidence="2 3" key="1">
    <citation type="submission" date="2017-07" db="EMBL/GenBank/DDBJ databases">
        <title>Isolation and whole genome analysis of endospore-forming bacteria from heroin.</title>
        <authorList>
            <person name="Kalinowski J."/>
            <person name="Ahrens B."/>
            <person name="Al-Dilaimi A."/>
            <person name="Winkler A."/>
            <person name="Wibberg D."/>
            <person name="Schleenbecker U."/>
            <person name="Ruckert C."/>
            <person name="Wolfel R."/>
            <person name="Grass G."/>
        </authorList>
    </citation>
    <scope>NUCLEOTIDE SEQUENCE [LARGE SCALE GENOMIC DNA]</scope>
    <source>
        <strain evidence="2 3">7539</strain>
    </source>
</reference>
<evidence type="ECO:0008006" key="4">
    <source>
        <dbReference type="Google" id="ProtNLM"/>
    </source>
</evidence>
<sequence length="205" mass="22904">MQQKRVTQTDRFYKVGFFVAASLFVLLTTAIIVFFIYLFAGSEEARLPATEQQGRSGDMLSIQLNRDQMNMLLADLTKSGEDVPFAFHLAEDGVYLTGEVNVFIGDVDLSMRFAPEVREDGSLLLKAEHLNAGALQISPAYALRIFSQLADLPEWVTIYPSEESVLLHPSEIKETLPYGLRFNKVDLAHDEIELGLVRSNSTADN</sequence>
<evidence type="ECO:0000313" key="3">
    <source>
        <dbReference type="Proteomes" id="UP000216207"/>
    </source>
</evidence>
<organism evidence="2 3">
    <name type="scientific">Shouchella clausii</name>
    <name type="common">Alkalihalobacillus clausii</name>
    <dbReference type="NCBI Taxonomy" id="79880"/>
    <lineage>
        <taxon>Bacteria</taxon>
        <taxon>Bacillati</taxon>
        <taxon>Bacillota</taxon>
        <taxon>Bacilli</taxon>
        <taxon>Bacillales</taxon>
        <taxon>Bacillaceae</taxon>
        <taxon>Shouchella</taxon>
    </lineage>
</organism>
<feature type="transmembrane region" description="Helical" evidence="1">
    <location>
        <begin position="12"/>
        <end position="40"/>
    </location>
</feature>
<gene>
    <name evidence="2" type="ORF">CHH72_15155</name>
</gene>
<dbReference type="AlphaFoldDB" id="A0A268NY27"/>
<keyword evidence="1" id="KW-0472">Membrane</keyword>
<dbReference type="Proteomes" id="UP000216207">
    <property type="component" value="Unassembled WGS sequence"/>
</dbReference>
<keyword evidence="1" id="KW-0812">Transmembrane</keyword>
<keyword evidence="1" id="KW-1133">Transmembrane helix</keyword>
<dbReference type="EMBL" id="NPCC01000023">
    <property type="protein sequence ID" value="PAE88179.1"/>
    <property type="molecule type" value="Genomic_DNA"/>
</dbReference>
<proteinExistence type="predicted"/>
<name>A0A268NY27_SHOCL</name>
<accession>A0A268NY27</accession>
<dbReference type="InterPro" id="IPR018672">
    <property type="entry name" value="DUF2140"/>
</dbReference>
<dbReference type="RefSeq" id="WP_095326885.1">
    <property type="nucleotide sequence ID" value="NZ_NPCC01000023.1"/>
</dbReference>
<comment type="caution">
    <text evidence="2">The sequence shown here is derived from an EMBL/GenBank/DDBJ whole genome shotgun (WGS) entry which is preliminary data.</text>
</comment>